<dbReference type="Pfam" id="PF00144">
    <property type="entry name" value="Beta-lactamase"/>
    <property type="match status" value="1"/>
</dbReference>
<sequence length="375" mass="41896">MKTILLGIMFILGWSCNSQQTLNKTIKDLFKTELEKENINSGILHVYSKSRGINLQIAKSKVDTINNNSPFYTASVTKMLTAAAIEILKDEHKLNFNDKVAQYLPEALLHNLHLFDGKDHSKDLTIAHLLQHTSGLPDYFTDPTNDGSPNVINQILTNPQKSWSAEALITFTKQKMTPLFSPGTSYHYTDTEYVLLALIIENVSGLPFHQFLKQQIFQPLQMQSAYINLKSAPIKETLPMTKFYAGNLELSSLTSLSADWGGGGLVASTKDLITFLEAYLNDAIVTKTTRLAMQNWVNETEGMDYGFGIRKVFMNAVTGSDTDIELIGHSGSTAAFVWYCPQLDTYISGTLNQLEASKSAFMLIHDVLQIIERHD</sequence>
<reference evidence="2 3" key="1">
    <citation type="submission" date="2016-10" db="EMBL/GenBank/DDBJ databases">
        <authorList>
            <person name="Varghese N."/>
            <person name="Submissions S."/>
        </authorList>
    </citation>
    <scope>NUCLEOTIDE SEQUENCE [LARGE SCALE GENOMIC DNA]</scope>
    <source>
        <strain evidence="2 3">RHA_55</strain>
    </source>
</reference>
<dbReference type="RefSeq" id="WP_092447857.1">
    <property type="nucleotide sequence ID" value="NZ_LT629774.1"/>
</dbReference>
<dbReference type="Proteomes" id="UP000198963">
    <property type="component" value="Chromosome I"/>
</dbReference>
<dbReference type="PANTHER" id="PTHR43283:SF7">
    <property type="entry name" value="BETA-LACTAMASE-RELATED DOMAIN-CONTAINING PROTEIN"/>
    <property type="match status" value="1"/>
</dbReference>
<evidence type="ECO:0000259" key="1">
    <source>
        <dbReference type="Pfam" id="PF00144"/>
    </source>
</evidence>
<dbReference type="STRING" id="1249933.SAMN04489797_3227"/>
<dbReference type="InterPro" id="IPR012338">
    <property type="entry name" value="Beta-lactam/transpept-like"/>
</dbReference>
<feature type="domain" description="Beta-lactamase-related" evidence="1">
    <location>
        <begin position="64"/>
        <end position="358"/>
    </location>
</feature>
<dbReference type="SUPFAM" id="SSF56601">
    <property type="entry name" value="beta-lactamase/transpeptidase-like"/>
    <property type="match status" value="1"/>
</dbReference>
<organism evidence="2 3">
    <name type="scientific">Winogradskyella sediminis</name>
    <dbReference type="NCBI Taxonomy" id="1382466"/>
    <lineage>
        <taxon>Bacteria</taxon>
        <taxon>Pseudomonadati</taxon>
        <taxon>Bacteroidota</taxon>
        <taxon>Flavobacteriia</taxon>
        <taxon>Flavobacteriales</taxon>
        <taxon>Flavobacteriaceae</taxon>
        <taxon>Winogradskyella</taxon>
    </lineage>
</organism>
<proteinExistence type="predicted"/>
<dbReference type="Gene3D" id="3.40.710.10">
    <property type="entry name" value="DD-peptidase/beta-lactamase superfamily"/>
    <property type="match status" value="1"/>
</dbReference>
<keyword evidence="3" id="KW-1185">Reference proteome</keyword>
<gene>
    <name evidence="2" type="ORF">SAMN04489797_3227</name>
</gene>
<dbReference type="InterPro" id="IPR050789">
    <property type="entry name" value="Diverse_Enzym_Activities"/>
</dbReference>
<protein>
    <submittedName>
        <fullName evidence="2">CubicO group peptidase, beta-lactamase class C family</fullName>
    </submittedName>
</protein>
<dbReference type="AlphaFoldDB" id="A0A1H1XJD1"/>
<dbReference type="EMBL" id="LT629774">
    <property type="protein sequence ID" value="SDT09253.1"/>
    <property type="molecule type" value="Genomic_DNA"/>
</dbReference>
<dbReference type="PANTHER" id="PTHR43283">
    <property type="entry name" value="BETA-LACTAMASE-RELATED"/>
    <property type="match status" value="1"/>
</dbReference>
<name>A0A1H1XJD1_9FLAO</name>
<accession>A0A1H1XJD1</accession>
<evidence type="ECO:0000313" key="2">
    <source>
        <dbReference type="EMBL" id="SDT09253.1"/>
    </source>
</evidence>
<dbReference type="InterPro" id="IPR001466">
    <property type="entry name" value="Beta-lactam-related"/>
</dbReference>
<evidence type="ECO:0000313" key="3">
    <source>
        <dbReference type="Proteomes" id="UP000198963"/>
    </source>
</evidence>